<proteinExistence type="predicted"/>
<name>A0A084QTF4_STAC4</name>
<dbReference type="InterPro" id="IPR052895">
    <property type="entry name" value="HetReg/Transcr_Mod"/>
</dbReference>
<dbReference type="HOGENOM" id="CLU_778850_0_0_1"/>
<keyword evidence="3" id="KW-1185">Reference proteome</keyword>
<dbReference type="Gene3D" id="3.30.710.10">
    <property type="entry name" value="Potassium Channel Kv1.1, Chain A"/>
    <property type="match status" value="1"/>
</dbReference>
<reference evidence="2 3" key="1">
    <citation type="journal article" date="2014" name="BMC Genomics">
        <title>Comparative genome sequencing reveals chemotype-specific gene clusters in the toxigenic black mold Stachybotrys.</title>
        <authorList>
            <person name="Semeiks J."/>
            <person name="Borek D."/>
            <person name="Otwinowski Z."/>
            <person name="Grishin N.V."/>
        </authorList>
    </citation>
    <scope>NUCLEOTIDE SEQUENCE [LARGE SCALE GENOMIC DNA]</scope>
    <source>
        <strain evidence="2 3">IBT 40285</strain>
    </source>
</reference>
<dbReference type="PANTHER" id="PTHR24148:SF64">
    <property type="entry name" value="HETEROKARYON INCOMPATIBILITY DOMAIN-CONTAINING PROTEIN"/>
    <property type="match status" value="1"/>
</dbReference>
<dbReference type="STRING" id="1283841.A0A084QTF4"/>
<organism evidence="2 3">
    <name type="scientific">Stachybotrys chlorohalonatus (strain IBT 40285)</name>
    <dbReference type="NCBI Taxonomy" id="1283841"/>
    <lineage>
        <taxon>Eukaryota</taxon>
        <taxon>Fungi</taxon>
        <taxon>Dikarya</taxon>
        <taxon>Ascomycota</taxon>
        <taxon>Pezizomycotina</taxon>
        <taxon>Sordariomycetes</taxon>
        <taxon>Hypocreomycetidae</taxon>
        <taxon>Hypocreales</taxon>
        <taxon>Stachybotryaceae</taxon>
        <taxon>Stachybotrys</taxon>
    </lineage>
</organism>
<dbReference type="Proteomes" id="UP000028524">
    <property type="component" value="Unassembled WGS sequence"/>
</dbReference>
<dbReference type="Pfam" id="PF00651">
    <property type="entry name" value="BTB"/>
    <property type="match status" value="1"/>
</dbReference>
<dbReference type="EMBL" id="KL660230">
    <property type="protein sequence ID" value="KFA67239.1"/>
    <property type="molecule type" value="Genomic_DNA"/>
</dbReference>
<dbReference type="PANTHER" id="PTHR24148">
    <property type="entry name" value="ANKYRIN REPEAT DOMAIN-CONTAINING PROTEIN 39 HOMOLOG-RELATED"/>
    <property type="match status" value="1"/>
</dbReference>
<dbReference type="InterPro" id="IPR000210">
    <property type="entry name" value="BTB/POZ_dom"/>
</dbReference>
<evidence type="ECO:0000313" key="2">
    <source>
        <dbReference type="EMBL" id="KFA67239.1"/>
    </source>
</evidence>
<dbReference type="CDD" id="cd18186">
    <property type="entry name" value="BTB_POZ_ZBTB_KLHL-like"/>
    <property type="match status" value="1"/>
</dbReference>
<accession>A0A084QTF4</accession>
<protein>
    <recommendedName>
        <fullName evidence="1">BTB domain-containing protein</fullName>
    </recommendedName>
</protein>
<dbReference type="PROSITE" id="PS50097">
    <property type="entry name" value="BTB"/>
    <property type="match status" value="1"/>
</dbReference>
<dbReference type="InterPro" id="IPR011333">
    <property type="entry name" value="SKP1/BTB/POZ_sf"/>
</dbReference>
<feature type="domain" description="BTB" evidence="1">
    <location>
        <begin position="20"/>
        <end position="77"/>
    </location>
</feature>
<dbReference type="InterPro" id="IPR010730">
    <property type="entry name" value="HET"/>
</dbReference>
<dbReference type="AlphaFoldDB" id="A0A084QTF4"/>
<evidence type="ECO:0000259" key="1">
    <source>
        <dbReference type="PROSITE" id="PS50097"/>
    </source>
</evidence>
<gene>
    <name evidence="2" type="ORF">S40285_09209</name>
</gene>
<dbReference type="InParanoid" id="A0A084QTF4"/>
<evidence type="ECO:0000313" key="3">
    <source>
        <dbReference type="Proteomes" id="UP000028524"/>
    </source>
</evidence>
<dbReference type="OrthoDB" id="1022638at2759"/>
<dbReference type="SUPFAM" id="SSF54695">
    <property type="entry name" value="POZ domain"/>
    <property type="match status" value="1"/>
</dbReference>
<sequence length="356" mass="40208">MAGSPGINVVSQLMQATEYSDMALVCQGSEFKVHRVIVCTQSPVLAAAMKGGFQESQTGIVAIDNFQSETQLMKLANAKIQQLNLDEWNAQEFIQGTKETLSSTGDMILHEVMALAAARNITELLKFEEFIELIDHFGAKVLRHYIKQVEEKICELQLKTMNLQIDLDRQQARVRSTEMRAERIIENINGCLQTLKETDFCRNTTCATNFECFIEQRGTSISELRFTALSYVWGDPDDTADIEVDGIQLPVSRNLASALKHVQRHLQHEFPDRDQAAFIIWADAVCINQANSAERTEQVRLMRGIFSLAKLVLGWLGAEDHEQTLLAFETLKILGNAFQSADCDVKKLMNLRWMDM</sequence>
<dbReference type="Pfam" id="PF06985">
    <property type="entry name" value="HET"/>
    <property type="match status" value="1"/>
</dbReference>